<feature type="region of interest" description="Disordered" evidence="1">
    <location>
        <begin position="61"/>
        <end position="82"/>
    </location>
</feature>
<protein>
    <submittedName>
        <fullName evidence="2">Uncharacterized protein</fullName>
    </submittedName>
</protein>
<accession>A0AAN6YX38</accession>
<evidence type="ECO:0000313" key="3">
    <source>
        <dbReference type="Proteomes" id="UP001302812"/>
    </source>
</evidence>
<evidence type="ECO:0000256" key="1">
    <source>
        <dbReference type="SAM" id="MobiDB-lite"/>
    </source>
</evidence>
<dbReference type="Proteomes" id="UP001302812">
    <property type="component" value="Unassembled WGS sequence"/>
</dbReference>
<reference evidence="2" key="1">
    <citation type="journal article" date="2023" name="Mol. Phylogenet. Evol.">
        <title>Genome-scale phylogeny and comparative genomics of the fungal order Sordariales.</title>
        <authorList>
            <person name="Hensen N."/>
            <person name="Bonometti L."/>
            <person name="Westerberg I."/>
            <person name="Brannstrom I.O."/>
            <person name="Guillou S."/>
            <person name="Cros-Aarteil S."/>
            <person name="Calhoun S."/>
            <person name="Haridas S."/>
            <person name="Kuo A."/>
            <person name="Mondo S."/>
            <person name="Pangilinan J."/>
            <person name="Riley R."/>
            <person name="LaButti K."/>
            <person name="Andreopoulos B."/>
            <person name="Lipzen A."/>
            <person name="Chen C."/>
            <person name="Yan M."/>
            <person name="Daum C."/>
            <person name="Ng V."/>
            <person name="Clum A."/>
            <person name="Steindorff A."/>
            <person name="Ohm R.A."/>
            <person name="Martin F."/>
            <person name="Silar P."/>
            <person name="Natvig D.O."/>
            <person name="Lalanne C."/>
            <person name="Gautier V."/>
            <person name="Ament-Velasquez S.L."/>
            <person name="Kruys A."/>
            <person name="Hutchinson M.I."/>
            <person name="Powell A.J."/>
            <person name="Barry K."/>
            <person name="Miller A.N."/>
            <person name="Grigoriev I.V."/>
            <person name="Debuchy R."/>
            <person name="Gladieux P."/>
            <person name="Hiltunen Thoren M."/>
            <person name="Johannesson H."/>
        </authorList>
    </citation>
    <scope>NUCLEOTIDE SEQUENCE</scope>
    <source>
        <strain evidence="2">CBS 508.74</strain>
    </source>
</reference>
<comment type="caution">
    <text evidence="2">The sequence shown here is derived from an EMBL/GenBank/DDBJ whole genome shotgun (WGS) entry which is preliminary data.</text>
</comment>
<sequence length="82" mass="8972">MGLGGSCGAHRRLSCPAAFIRFTMNKMDTKGTVWPIPLAPVFCSIAIKDAAGRRRPAVLSHPSYRYSHRSRSSRHLSGTSQT</sequence>
<keyword evidence="3" id="KW-1185">Reference proteome</keyword>
<dbReference type="EMBL" id="MU853333">
    <property type="protein sequence ID" value="KAK4116753.1"/>
    <property type="molecule type" value="Genomic_DNA"/>
</dbReference>
<evidence type="ECO:0000313" key="2">
    <source>
        <dbReference type="EMBL" id="KAK4116753.1"/>
    </source>
</evidence>
<name>A0AAN6YX38_9PEZI</name>
<proteinExistence type="predicted"/>
<reference evidence="2" key="2">
    <citation type="submission" date="2023-05" db="EMBL/GenBank/DDBJ databases">
        <authorList>
            <consortium name="Lawrence Berkeley National Laboratory"/>
            <person name="Steindorff A."/>
            <person name="Hensen N."/>
            <person name="Bonometti L."/>
            <person name="Westerberg I."/>
            <person name="Brannstrom I.O."/>
            <person name="Guillou S."/>
            <person name="Cros-Aarteil S."/>
            <person name="Calhoun S."/>
            <person name="Haridas S."/>
            <person name="Kuo A."/>
            <person name="Mondo S."/>
            <person name="Pangilinan J."/>
            <person name="Riley R."/>
            <person name="Labutti K."/>
            <person name="Andreopoulos B."/>
            <person name="Lipzen A."/>
            <person name="Chen C."/>
            <person name="Yanf M."/>
            <person name="Daum C."/>
            <person name="Ng V."/>
            <person name="Clum A."/>
            <person name="Ohm R."/>
            <person name="Martin F."/>
            <person name="Silar P."/>
            <person name="Natvig D."/>
            <person name="Lalanne C."/>
            <person name="Gautier V."/>
            <person name="Ament-Velasquez S.L."/>
            <person name="Kruys A."/>
            <person name="Hutchinson M.I."/>
            <person name="Powell A.J."/>
            <person name="Barry K."/>
            <person name="Miller A.N."/>
            <person name="Grigoriev I.V."/>
            <person name="Debuchy R."/>
            <person name="Gladieux P."/>
            <person name="Thoren M.H."/>
            <person name="Johannesson H."/>
        </authorList>
    </citation>
    <scope>NUCLEOTIDE SEQUENCE</scope>
    <source>
        <strain evidence="2">CBS 508.74</strain>
    </source>
</reference>
<gene>
    <name evidence="2" type="ORF">N656DRAFT_271016</name>
</gene>
<dbReference type="AlphaFoldDB" id="A0AAN6YX38"/>
<organism evidence="2 3">
    <name type="scientific">Canariomyces notabilis</name>
    <dbReference type="NCBI Taxonomy" id="2074819"/>
    <lineage>
        <taxon>Eukaryota</taxon>
        <taxon>Fungi</taxon>
        <taxon>Dikarya</taxon>
        <taxon>Ascomycota</taxon>
        <taxon>Pezizomycotina</taxon>
        <taxon>Sordariomycetes</taxon>
        <taxon>Sordariomycetidae</taxon>
        <taxon>Sordariales</taxon>
        <taxon>Chaetomiaceae</taxon>
        <taxon>Canariomyces</taxon>
    </lineage>
</organism>
<dbReference type="GeneID" id="89933196"/>
<dbReference type="RefSeq" id="XP_064674323.1">
    <property type="nucleotide sequence ID" value="XM_064809073.1"/>
</dbReference>